<accession>A0A1E7KZP2</accession>
<proteinExistence type="predicted"/>
<name>A0A1E7KZP2_9ACTN</name>
<evidence type="ECO:0000313" key="2">
    <source>
        <dbReference type="Proteomes" id="UP000176005"/>
    </source>
</evidence>
<sequence length="159" mass="17057">MTTTRLTKRGRAFALEGIGDAATLETGGSMRRGKITVNGDTLPVEVNHPRRLGITVGDGKDPIMRLTPGQSQVPGSTQPAHWDVSRSFRGYRAVLTRGEARIEFSLPKLRGKSVDVSVTGEWAYLELVALAACFALLARRRGDTLRAVAVATASGPQGR</sequence>
<reference evidence="1 2" key="1">
    <citation type="journal article" date="2016" name="Front. Microbiol.">
        <title>Comparative Genomics Analysis of Streptomyces Species Reveals Their Adaptation to the Marine Environment and Their Diversity at the Genomic Level.</title>
        <authorList>
            <person name="Tian X."/>
            <person name="Zhang Z."/>
            <person name="Yang T."/>
            <person name="Chen M."/>
            <person name="Li J."/>
            <person name="Chen F."/>
            <person name="Yang J."/>
            <person name="Li W."/>
            <person name="Zhang B."/>
            <person name="Zhang Z."/>
            <person name="Wu J."/>
            <person name="Zhang C."/>
            <person name="Long L."/>
            <person name="Xiao J."/>
        </authorList>
    </citation>
    <scope>NUCLEOTIDE SEQUENCE [LARGE SCALE GENOMIC DNA]</scope>
    <source>
        <strain evidence="1 2">SCSIO 10429</strain>
    </source>
</reference>
<dbReference type="AlphaFoldDB" id="A0A1E7KZP2"/>
<dbReference type="EMBL" id="LJGW01000377">
    <property type="protein sequence ID" value="OEV09273.1"/>
    <property type="molecule type" value="Genomic_DNA"/>
</dbReference>
<organism evidence="1 2">
    <name type="scientific">Streptomyces nanshensis</name>
    <dbReference type="NCBI Taxonomy" id="518642"/>
    <lineage>
        <taxon>Bacteria</taxon>
        <taxon>Bacillati</taxon>
        <taxon>Actinomycetota</taxon>
        <taxon>Actinomycetes</taxon>
        <taxon>Kitasatosporales</taxon>
        <taxon>Streptomycetaceae</taxon>
        <taxon>Streptomyces</taxon>
    </lineage>
</organism>
<comment type="caution">
    <text evidence="1">The sequence shown here is derived from an EMBL/GenBank/DDBJ whole genome shotgun (WGS) entry which is preliminary data.</text>
</comment>
<gene>
    <name evidence="1" type="ORF">AN218_22745</name>
</gene>
<evidence type="ECO:0000313" key="1">
    <source>
        <dbReference type="EMBL" id="OEV09273.1"/>
    </source>
</evidence>
<protein>
    <submittedName>
        <fullName evidence="1">Uncharacterized protein</fullName>
    </submittedName>
</protein>
<dbReference type="RefSeq" id="WP_070018757.1">
    <property type="nucleotide sequence ID" value="NZ_LJGW01000377.1"/>
</dbReference>
<dbReference type="Proteomes" id="UP000176005">
    <property type="component" value="Unassembled WGS sequence"/>
</dbReference>
<keyword evidence="2" id="KW-1185">Reference proteome</keyword>